<keyword evidence="3" id="KW-1185">Reference proteome</keyword>
<dbReference type="AlphaFoldDB" id="A0A1B8G929"/>
<organism evidence="2 3">
    <name type="scientific">Pseudogymnoascus verrucosus</name>
    <dbReference type="NCBI Taxonomy" id="342668"/>
    <lineage>
        <taxon>Eukaryota</taxon>
        <taxon>Fungi</taxon>
        <taxon>Dikarya</taxon>
        <taxon>Ascomycota</taxon>
        <taxon>Pezizomycotina</taxon>
        <taxon>Leotiomycetes</taxon>
        <taxon>Thelebolales</taxon>
        <taxon>Thelebolaceae</taxon>
        <taxon>Pseudogymnoascus</taxon>
    </lineage>
</organism>
<dbReference type="RefSeq" id="XP_018126076.1">
    <property type="nucleotide sequence ID" value="XM_018278798.1"/>
</dbReference>
<reference evidence="3" key="2">
    <citation type="journal article" date="2018" name="Nat. Commun.">
        <title>Extreme sensitivity to ultraviolet light in the fungal pathogen causing white-nose syndrome of bats.</title>
        <authorList>
            <person name="Palmer J.M."/>
            <person name="Drees K.P."/>
            <person name="Foster J.T."/>
            <person name="Lindner D.L."/>
        </authorList>
    </citation>
    <scope>NUCLEOTIDE SEQUENCE [LARGE SCALE GENOMIC DNA]</scope>
    <source>
        <strain evidence="3">UAMH 10579</strain>
    </source>
</reference>
<feature type="compositionally biased region" description="Basic and acidic residues" evidence="1">
    <location>
        <begin position="118"/>
        <end position="151"/>
    </location>
</feature>
<dbReference type="PANTHER" id="PTHR38703">
    <property type="entry name" value="CHROMOSOME 8, WHOLE GENOME SHOTGUN SEQUENCE"/>
    <property type="match status" value="1"/>
</dbReference>
<feature type="compositionally biased region" description="Low complexity" evidence="1">
    <location>
        <begin position="22"/>
        <end position="37"/>
    </location>
</feature>
<name>A0A1B8G929_9PEZI</name>
<evidence type="ECO:0000256" key="1">
    <source>
        <dbReference type="SAM" id="MobiDB-lite"/>
    </source>
</evidence>
<proteinExistence type="predicted"/>
<dbReference type="Proteomes" id="UP000091956">
    <property type="component" value="Unassembled WGS sequence"/>
</dbReference>
<evidence type="ECO:0000313" key="2">
    <source>
        <dbReference type="EMBL" id="OBT92343.1"/>
    </source>
</evidence>
<accession>A0A1B8G929</accession>
<feature type="region of interest" description="Disordered" evidence="1">
    <location>
        <begin position="1"/>
        <end position="175"/>
    </location>
</feature>
<dbReference type="OrthoDB" id="2118965at2759"/>
<dbReference type="GeneID" id="28842770"/>
<feature type="compositionally biased region" description="Basic and acidic residues" evidence="1">
    <location>
        <begin position="165"/>
        <end position="175"/>
    </location>
</feature>
<feature type="compositionally biased region" description="Low complexity" evidence="1">
    <location>
        <begin position="47"/>
        <end position="69"/>
    </location>
</feature>
<reference evidence="2 3" key="1">
    <citation type="submission" date="2016-03" db="EMBL/GenBank/DDBJ databases">
        <title>Comparative genomics of Pseudogymnoascus destructans, the fungus causing white-nose syndrome of bats.</title>
        <authorList>
            <person name="Palmer J.M."/>
            <person name="Drees K.P."/>
            <person name="Foster J.T."/>
            <person name="Lindner D.L."/>
        </authorList>
    </citation>
    <scope>NUCLEOTIDE SEQUENCE [LARGE SCALE GENOMIC DNA]</scope>
    <source>
        <strain evidence="2 3">UAMH 10579</strain>
    </source>
</reference>
<sequence length="240" mass="27384">MDNAVNAVGRLFARPDQAQGGSSTTNSYNSSASTSTNREANTSRTGNSSRNENSNINRNANSNRNTTTSNEEDTTLDSEVSPAVEHRHVKKQHETREQTFIHKDKHQDHYHTTIQPLKDSETLPEKHDRTQETRRRSINNDHSDAKKKAEAGRSGFKNTTDQEQFETKTKERTQEDVHIHNHWHETVQPVIEKEVIDPSVTHKRIDVEENIQEPAKYHGVTTNAAVSAEEFMKKHNVEKK</sequence>
<evidence type="ECO:0008006" key="4">
    <source>
        <dbReference type="Google" id="ProtNLM"/>
    </source>
</evidence>
<evidence type="ECO:0000313" key="3">
    <source>
        <dbReference type="Proteomes" id="UP000091956"/>
    </source>
</evidence>
<dbReference type="EMBL" id="KV460269">
    <property type="protein sequence ID" value="OBT92343.1"/>
    <property type="molecule type" value="Genomic_DNA"/>
</dbReference>
<gene>
    <name evidence="2" type="ORF">VE01_09384</name>
</gene>
<dbReference type="PANTHER" id="PTHR38703:SF1">
    <property type="entry name" value="ALLERGEN"/>
    <property type="match status" value="1"/>
</dbReference>
<feature type="compositionally biased region" description="Basic and acidic residues" evidence="1">
    <location>
        <begin position="92"/>
        <end position="111"/>
    </location>
</feature>
<dbReference type="STRING" id="342668.A0A1B8G929"/>
<protein>
    <recommendedName>
        <fullName evidence="4">Allergen</fullName>
    </recommendedName>
</protein>